<proteinExistence type="predicted"/>
<keyword evidence="4" id="KW-1185">Reference proteome</keyword>
<dbReference type="InterPro" id="IPR003675">
    <property type="entry name" value="Rce1/LyrA-like_dom"/>
</dbReference>
<dbReference type="OrthoDB" id="8607342at2"/>
<feature type="domain" description="CAAX prenyl protease 2/Lysostaphin resistance protein A-like" evidence="2">
    <location>
        <begin position="223"/>
        <end position="306"/>
    </location>
</feature>
<dbReference type="GO" id="GO:0080120">
    <property type="term" value="P:CAAX-box protein maturation"/>
    <property type="evidence" value="ECO:0007669"/>
    <property type="project" value="UniProtKB-ARBA"/>
</dbReference>
<dbReference type="GO" id="GO:0006508">
    <property type="term" value="P:proteolysis"/>
    <property type="evidence" value="ECO:0007669"/>
    <property type="project" value="UniProtKB-KW"/>
</dbReference>
<feature type="transmembrane region" description="Helical" evidence="1">
    <location>
        <begin position="195"/>
        <end position="211"/>
    </location>
</feature>
<dbReference type="Pfam" id="PF02517">
    <property type="entry name" value="Rce1-like"/>
    <property type="match status" value="1"/>
</dbReference>
<dbReference type="InterPro" id="IPR011990">
    <property type="entry name" value="TPR-like_helical_dom_sf"/>
</dbReference>
<keyword evidence="1" id="KW-0812">Transmembrane</keyword>
<evidence type="ECO:0000256" key="1">
    <source>
        <dbReference type="SAM" id="Phobius"/>
    </source>
</evidence>
<name>A0A498RCZ8_9FIRM</name>
<keyword evidence="3" id="KW-0645">Protease</keyword>
<organism evidence="3 4">
    <name type="scientific">Lucifera butyrica</name>
    <dbReference type="NCBI Taxonomy" id="1351585"/>
    <lineage>
        <taxon>Bacteria</taxon>
        <taxon>Bacillati</taxon>
        <taxon>Bacillota</taxon>
        <taxon>Negativicutes</taxon>
        <taxon>Veillonellales</taxon>
        <taxon>Veillonellaceae</taxon>
        <taxon>Lucifera</taxon>
    </lineage>
</organism>
<feature type="transmembrane region" description="Helical" evidence="1">
    <location>
        <begin position="149"/>
        <end position="167"/>
    </location>
</feature>
<reference evidence="3 4" key="1">
    <citation type="submission" date="2018-06" db="EMBL/GenBank/DDBJ databases">
        <authorList>
            <person name="Strepis N."/>
        </authorList>
    </citation>
    <scope>NUCLEOTIDE SEQUENCE [LARGE SCALE GENOMIC DNA]</scope>
    <source>
        <strain evidence="3">LUCI</strain>
    </source>
</reference>
<keyword evidence="3" id="KW-0378">Hydrolase</keyword>
<evidence type="ECO:0000313" key="3">
    <source>
        <dbReference type="EMBL" id="VBB09169.1"/>
    </source>
</evidence>
<dbReference type="GO" id="GO:0004175">
    <property type="term" value="F:endopeptidase activity"/>
    <property type="evidence" value="ECO:0007669"/>
    <property type="project" value="UniProtKB-ARBA"/>
</dbReference>
<evidence type="ECO:0000259" key="2">
    <source>
        <dbReference type="Pfam" id="PF02517"/>
    </source>
</evidence>
<feature type="transmembrane region" description="Helical" evidence="1">
    <location>
        <begin position="255"/>
        <end position="287"/>
    </location>
</feature>
<gene>
    <name evidence="3" type="ORF">LUCI_4455</name>
</gene>
<protein>
    <submittedName>
        <fullName evidence="3">Caax protease self-immunity</fullName>
    </submittedName>
</protein>
<dbReference type="Proteomes" id="UP000277811">
    <property type="component" value="Unassembled WGS sequence"/>
</dbReference>
<keyword evidence="1" id="KW-1133">Transmembrane helix</keyword>
<evidence type="ECO:0000313" key="4">
    <source>
        <dbReference type="Proteomes" id="UP000277811"/>
    </source>
</evidence>
<dbReference type="Gene3D" id="1.25.40.10">
    <property type="entry name" value="Tetratricopeptide repeat domain"/>
    <property type="match status" value="1"/>
</dbReference>
<feature type="transmembrane region" description="Helical" evidence="1">
    <location>
        <begin position="293"/>
        <end position="311"/>
    </location>
</feature>
<dbReference type="EMBL" id="UPPP01000107">
    <property type="protein sequence ID" value="VBB09169.1"/>
    <property type="molecule type" value="Genomic_DNA"/>
</dbReference>
<keyword evidence="1" id="KW-0472">Membrane</keyword>
<sequence length="312" mass="36205">MIPAVNFGKLLLSAIACYKAQNYTESNNLLAKALLINKSDFTANFWKMRIVVMQEKCEEAINLITVCRKLKPAARVKDLLEPWEKYCLGKINETNDNTIDILALNNDTDNLLEYYQHHRSFRFLDIVYAVLLYFGEAPLLIPFNLSVDMTAIISGLIYTPIILVYYYNKATLVPNIYVVVHYGINKIRQILKSNSFRLSCLFILLLTTIIFKRRLDFTHINTTIFIVSAFFYPIFEELFYRGFLYGYLKKYGKELSYIIVTVVFYAAHMELSNSWHIVLSLICLLVYDQEKTILAPILIHIINNILAAVFVR</sequence>
<dbReference type="AlphaFoldDB" id="A0A498RCZ8"/>
<dbReference type="RefSeq" id="WP_122629993.1">
    <property type="nucleotide sequence ID" value="NZ_UPPP01000107.1"/>
</dbReference>
<feature type="transmembrane region" description="Helical" evidence="1">
    <location>
        <begin position="123"/>
        <end position="143"/>
    </location>
</feature>
<accession>A0A498RCZ8</accession>